<dbReference type="SUPFAM" id="SSF51344">
    <property type="entry name" value="Epsilon subunit of F1F0-ATP synthase N-terminal domain"/>
    <property type="match status" value="1"/>
</dbReference>
<organism evidence="12 13">
    <name type="scientific">Occallatibacter riparius</name>
    <dbReference type="NCBI Taxonomy" id="1002689"/>
    <lineage>
        <taxon>Bacteria</taxon>
        <taxon>Pseudomonadati</taxon>
        <taxon>Acidobacteriota</taxon>
        <taxon>Terriglobia</taxon>
        <taxon>Terriglobales</taxon>
        <taxon>Acidobacteriaceae</taxon>
        <taxon>Occallatibacter</taxon>
    </lineage>
</organism>
<keyword evidence="7 9" id="KW-0139">CF(1)</keyword>
<evidence type="ECO:0000256" key="1">
    <source>
        <dbReference type="ARBA" id="ARBA00003543"/>
    </source>
</evidence>
<dbReference type="Gene3D" id="2.60.15.10">
    <property type="entry name" value="F0F1 ATP synthase delta/epsilon subunit, N-terminal"/>
    <property type="match status" value="1"/>
</dbReference>
<name>A0A9J7BQ68_9BACT</name>
<dbReference type="InterPro" id="IPR001469">
    <property type="entry name" value="ATP_synth_F1_dsu/esu"/>
</dbReference>
<dbReference type="RefSeq" id="WP_260793375.1">
    <property type="nucleotide sequence ID" value="NZ_CP093313.1"/>
</dbReference>
<dbReference type="Pfam" id="PF02823">
    <property type="entry name" value="ATP-synt_DE_N"/>
    <property type="match status" value="1"/>
</dbReference>
<proteinExistence type="inferred from homology"/>
<sequence>MADTSNELRVRLVTPERILFEACADAVELPAKNGYMEVLYGHAPLLAELGAGDVRLHGAKGGDMQPEQIYNVSWGFVEVLPDRVTILANDALKPQEIDVNRAQQQLDRGTKLWNEAGESEEAYDHALHVISEAEAKLATAQEK</sequence>
<comment type="subcellular location">
    <subcellularLocation>
        <location evidence="9">Cell membrane</location>
        <topology evidence="9">Peripheral membrane protein</topology>
    </subcellularLocation>
    <subcellularLocation>
        <location evidence="2">Endomembrane system</location>
        <topology evidence="2">Peripheral membrane protein</topology>
    </subcellularLocation>
</comment>
<evidence type="ECO:0000256" key="4">
    <source>
        <dbReference type="ARBA" id="ARBA00022448"/>
    </source>
</evidence>
<dbReference type="GO" id="GO:0046933">
    <property type="term" value="F:proton-transporting ATP synthase activity, rotational mechanism"/>
    <property type="evidence" value="ECO:0007669"/>
    <property type="project" value="UniProtKB-UniRule"/>
</dbReference>
<evidence type="ECO:0000256" key="7">
    <source>
        <dbReference type="ARBA" id="ARBA00023196"/>
    </source>
</evidence>
<dbReference type="InterPro" id="IPR020546">
    <property type="entry name" value="ATP_synth_F1_dsu/esu_N"/>
</dbReference>
<dbReference type="Proteomes" id="UP001059380">
    <property type="component" value="Chromosome"/>
</dbReference>
<accession>A0A9J7BQ68</accession>
<dbReference type="CDD" id="cd12152">
    <property type="entry name" value="F1-ATPase_delta"/>
    <property type="match status" value="1"/>
</dbReference>
<comment type="similarity">
    <text evidence="3 9 10">Belongs to the ATPase epsilon chain family.</text>
</comment>
<dbReference type="PANTHER" id="PTHR13822:SF10">
    <property type="entry name" value="ATP SYNTHASE EPSILON CHAIN, CHLOROPLASTIC"/>
    <property type="match status" value="1"/>
</dbReference>
<dbReference type="GO" id="GO:0012505">
    <property type="term" value="C:endomembrane system"/>
    <property type="evidence" value="ECO:0007669"/>
    <property type="project" value="UniProtKB-SubCell"/>
</dbReference>
<protein>
    <recommendedName>
        <fullName evidence="9">ATP synthase epsilon chain</fullName>
    </recommendedName>
    <alternativeName>
        <fullName evidence="9">ATP synthase F1 sector epsilon subunit</fullName>
    </alternativeName>
    <alternativeName>
        <fullName evidence="9">F-ATPase epsilon subunit</fullName>
    </alternativeName>
</protein>
<evidence type="ECO:0000259" key="11">
    <source>
        <dbReference type="Pfam" id="PF02823"/>
    </source>
</evidence>
<keyword evidence="4 9" id="KW-0813">Transport</keyword>
<keyword evidence="9" id="KW-0375">Hydrogen ion transport</keyword>
<evidence type="ECO:0000256" key="2">
    <source>
        <dbReference type="ARBA" id="ARBA00004184"/>
    </source>
</evidence>
<evidence type="ECO:0000313" key="13">
    <source>
        <dbReference type="Proteomes" id="UP001059380"/>
    </source>
</evidence>
<keyword evidence="5 9" id="KW-0406">Ion transport</keyword>
<evidence type="ECO:0000313" key="12">
    <source>
        <dbReference type="EMBL" id="UWZ83890.1"/>
    </source>
</evidence>
<keyword evidence="13" id="KW-1185">Reference proteome</keyword>
<evidence type="ECO:0000256" key="8">
    <source>
        <dbReference type="ARBA" id="ARBA00023310"/>
    </source>
</evidence>
<dbReference type="PANTHER" id="PTHR13822">
    <property type="entry name" value="ATP SYNTHASE DELTA/EPSILON CHAIN"/>
    <property type="match status" value="1"/>
</dbReference>
<reference evidence="12" key="1">
    <citation type="submission" date="2021-04" db="EMBL/GenBank/DDBJ databases">
        <title>Phylogenetic analysis of Acidobacteriaceae.</title>
        <authorList>
            <person name="Qiu L."/>
            <person name="Zhang Q."/>
        </authorList>
    </citation>
    <scope>NUCLEOTIDE SEQUENCE</scope>
    <source>
        <strain evidence="12">DSM 25168</strain>
    </source>
</reference>
<evidence type="ECO:0000256" key="3">
    <source>
        <dbReference type="ARBA" id="ARBA00005712"/>
    </source>
</evidence>
<dbReference type="GO" id="GO:0005886">
    <property type="term" value="C:plasma membrane"/>
    <property type="evidence" value="ECO:0007669"/>
    <property type="project" value="UniProtKB-SubCell"/>
</dbReference>
<dbReference type="HAMAP" id="MF_00530">
    <property type="entry name" value="ATP_synth_epsil_bac"/>
    <property type="match status" value="1"/>
</dbReference>
<keyword evidence="9" id="KW-1003">Cell membrane</keyword>
<evidence type="ECO:0000256" key="6">
    <source>
        <dbReference type="ARBA" id="ARBA00023136"/>
    </source>
</evidence>
<dbReference type="GO" id="GO:0005524">
    <property type="term" value="F:ATP binding"/>
    <property type="evidence" value="ECO:0007669"/>
    <property type="project" value="UniProtKB-UniRule"/>
</dbReference>
<feature type="domain" description="ATP synthase F1 complex delta/epsilon subunit N-terminal" evidence="11">
    <location>
        <begin position="8"/>
        <end position="91"/>
    </location>
</feature>
<dbReference type="GO" id="GO:0045259">
    <property type="term" value="C:proton-transporting ATP synthase complex"/>
    <property type="evidence" value="ECO:0007669"/>
    <property type="project" value="UniProtKB-KW"/>
</dbReference>
<keyword evidence="6 9" id="KW-0472">Membrane</keyword>
<gene>
    <name evidence="9 12" type="primary">atpC</name>
    <name evidence="12" type="ORF">MOP44_25450</name>
</gene>
<evidence type="ECO:0000256" key="10">
    <source>
        <dbReference type="RuleBase" id="RU003656"/>
    </source>
</evidence>
<evidence type="ECO:0000256" key="9">
    <source>
        <dbReference type="HAMAP-Rule" id="MF_00530"/>
    </source>
</evidence>
<keyword evidence="8 9" id="KW-0066">ATP synthesis</keyword>
<dbReference type="InterPro" id="IPR036771">
    <property type="entry name" value="ATPsynth_dsu/esu_N"/>
</dbReference>
<dbReference type="NCBIfam" id="TIGR01216">
    <property type="entry name" value="ATP_synt_epsi"/>
    <property type="match status" value="1"/>
</dbReference>
<comment type="function">
    <text evidence="1 9">Produces ATP from ADP in the presence of a proton gradient across the membrane.</text>
</comment>
<evidence type="ECO:0000256" key="5">
    <source>
        <dbReference type="ARBA" id="ARBA00023065"/>
    </source>
</evidence>
<dbReference type="AlphaFoldDB" id="A0A9J7BQ68"/>
<dbReference type="KEGG" id="orp:MOP44_25450"/>
<comment type="subunit">
    <text evidence="9 10">F-type ATPases have 2 components, CF(1) - the catalytic core - and CF(0) - the membrane proton channel. CF(1) has five subunits: alpha(3), beta(3), gamma(1), delta(1), epsilon(1). CF(0) has three main subunits: a, b and c.</text>
</comment>
<dbReference type="EMBL" id="CP093313">
    <property type="protein sequence ID" value="UWZ83890.1"/>
    <property type="molecule type" value="Genomic_DNA"/>
</dbReference>